<dbReference type="EC" id="1.16.3.2" evidence="7"/>
<evidence type="ECO:0000256" key="3">
    <source>
        <dbReference type="ARBA" id="ARBA00022723"/>
    </source>
</evidence>
<evidence type="ECO:0000256" key="4">
    <source>
        <dbReference type="ARBA" id="ARBA00023002"/>
    </source>
</evidence>
<feature type="binding site" evidence="6">
    <location>
        <position position="103"/>
    </location>
    <ligand>
        <name>Fe cation</name>
        <dbReference type="ChEBI" id="CHEBI:24875"/>
        <label>1</label>
    </ligand>
</feature>
<feature type="domain" description="Ferritin-like diiron" evidence="8">
    <location>
        <begin position="9"/>
        <end position="154"/>
    </location>
</feature>
<feature type="binding site" evidence="6">
    <location>
        <position position="136"/>
    </location>
    <ligand>
        <name>Fe cation</name>
        <dbReference type="ChEBI" id="CHEBI:24875"/>
        <label>1</label>
    </ligand>
</feature>
<keyword evidence="3 6" id="KW-0479">Metal-binding</keyword>
<comment type="subcellular location">
    <subcellularLocation>
        <location evidence="7">Cytoplasm</location>
    </subcellularLocation>
</comment>
<evidence type="ECO:0000259" key="8">
    <source>
        <dbReference type="PROSITE" id="PS50905"/>
    </source>
</evidence>
<protein>
    <recommendedName>
        <fullName evidence="7">Ferritin</fullName>
        <ecNumber evidence="7">1.16.3.2</ecNumber>
    </recommendedName>
</protein>
<dbReference type="Proteomes" id="UP000194221">
    <property type="component" value="Unassembled WGS sequence"/>
</dbReference>
<accession>A0A1Y2P943</accession>
<evidence type="ECO:0000256" key="7">
    <source>
        <dbReference type="RuleBase" id="RU361145"/>
    </source>
</evidence>
<dbReference type="CDD" id="cd01055">
    <property type="entry name" value="Nonheme_Ferritin"/>
    <property type="match status" value="1"/>
</dbReference>
<dbReference type="GO" id="GO:0006826">
    <property type="term" value="P:iron ion transport"/>
    <property type="evidence" value="ECO:0007669"/>
    <property type="project" value="InterPro"/>
</dbReference>
<dbReference type="OrthoDB" id="9801481at2"/>
<feature type="binding site" evidence="6">
    <location>
        <position position="26"/>
    </location>
    <ligand>
        <name>Fe cation</name>
        <dbReference type="ChEBI" id="CHEBI:24875"/>
        <label>1</label>
    </ligand>
</feature>
<evidence type="ECO:0000256" key="1">
    <source>
        <dbReference type="ARBA" id="ARBA00006950"/>
    </source>
</evidence>
<dbReference type="Gene3D" id="1.20.1260.10">
    <property type="match status" value="1"/>
</dbReference>
<keyword evidence="2 7" id="KW-0409">Iron storage</keyword>
<gene>
    <name evidence="9" type="ORF">WH52_13770</name>
</gene>
<dbReference type="InterPro" id="IPR001519">
    <property type="entry name" value="Ferritin"/>
</dbReference>
<dbReference type="GO" id="GO:0016491">
    <property type="term" value="F:oxidoreductase activity"/>
    <property type="evidence" value="ECO:0007669"/>
    <property type="project" value="UniProtKB-KW"/>
</dbReference>
<dbReference type="SUPFAM" id="SSF47240">
    <property type="entry name" value="Ferritin-like"/>
    <property type="match status" value="1"/>
</dbReference>
<reference evidence="9 10" key="1">
    <citation type="submission" date="2015-03" db="EMBL/GenBank/DDBJ databases">
        <title>Genome sequence of Tenacibaculum sp. S2-2, isolated from intestinal microbiota of sea cucumber, Apostichopus japonicas.</title>
        <authorList>
            <person name="Shao Z."/>
            <person name="Wang L."/>
            <person name="Li X."/>
        </authorList>
    </citation>
    <scope>NUCLEOTIDE SEQUENCE [LARGE SCALE GENOMIC DNA]</scope>
    <source>
        <strain evidence="9 10">S2-2</strain>
    </source>
</reference>
<evidence type="ECO:0000313" key="10">
    <source>
        <dbReference type="Proteomes" id="UP000194221"/>
    </source>
</evidence>
<feature type="binding site" evidence="6">
    <location>
        <position position="59"/>
    </location>
    <ligand>
        <name>Fe cation</name>
        <dbReference type="ChEBI" id="CHEBI:24875"/>
        <label>1</label>
    </ligand>
</feature>
<keyword evidence="10" id="KW-1185">Reference proteome</keyword>
<keyword evidence="7" id="KW-0963">Cytoplasm</keyword>
<evidence type="ECO:0000256" key="6">
    <source>
        <dbReference type="PIRSR" id="PIRSR601519-1"/>
    </source>
</evidence>
<comment type="similarity">
    <text evidence="1 7">Belongs to the ferritin family. Prokaryotic subfamily.</text>
</comment>
<comment type="caution">
    <text evidence="9">The sequence shown here is derived from an EMBL/GenBank/DDBJ whole genome shotgun (WGS) entry which is preliminary data.</text>
</comment>
<dbReference type="InParanoid" id="A0A1Y2P943"/>
<dbReference type="EMBL" id="LAPZ01000016">
    <property type="protein sequence ID" value="OSY86963.1"/>
    <property type="molecule type" value="Genomic_DNA"/>
</dbReference>
<evidence type="ECO:0000313" key="9">
    <source>
        <dbReference type="EMBL" id="OSY86963.1"/>
    </source>
</evidence>
<dbReference type="GO" id="GO:0005737">
    <property type="term" value="C:cytoplasm"/>
    <property type="evidence" value="ECO:0007669"/>
    <property type="project" value="UniProtKB-SubCell"/>
</dbReference>
<dbReference type="AlphaFoldDB" id="A0A1Y2P943"/>
<dbReference type="InterPro" id="IPR012347">
    <property type="entry name" value="Ferritin-like"/>
</dbReference>
<dbReference type="STRING" id="1635173.WH52_13770"/>
<dbReference type="InterPro" id="IPR009078">
    <property type="entry name" value="Ferritin-like_SF"/>
</dbReference>
<feature type="binding site" evidence="6">
    <location>
        <position position="62"/>
    </location>
    <ligand>
        <name>Fe cation</name>
        <dbReference type="ChEBI" id="CHEBI:24875"/>
        <label>1</label>
    </ligand>
</feature>
<comment type="function">
    <text evidence="7">Iron-storage protein.</text>
</comment>
<keyword evidence="4" id="KW-0560">Oxidoreductase</keyword>
<dbReference type="PROSITE" id="PS50905">
    <property type="entry name" value="FERRITIN_LIKE"/>
    <property type="match status" value="1"/>
</dbReference>
<dbReference type="GO" id="GO:0008198">
    <property type="term" value="F:ferrous iron binding"/>
    <property type="evidence" value="ECO:0007669"/>
    <property type="project" value="TreeGrafter"/>
</dbReference>
<dbReference type="InterPro" id="IPR008331">
    <property type="entry name" value="Ferritin_DPS_dom"/>
</dbReference>
<evidence type="ECO:0000256" key="2">
    <source>
        <dbReference type="ARBA" id="ARBA00022434"/>
    </source>
</evidence>
<sequence>METAIRRDMILDVEVVDLLNHQIMMEQKASSKYLAMASWCDQRELRNSATYFYNQAEEERTHMMKIFKFVNDNGGSALSPTVAEVPHEYESLRAVFEASLDAEIEVTKAIHNVFKTARKTSDFTSEIFLQWFVTEQAEEEEKVRDILDMIDLMDDMPLKMIDERIPTE</sequence>
<dbReference type="PANTHER" id="PTHR11431">
    <property type="entry name" value="FERRITIN"/>
    <property type="match status" value="1"/>
</dbReference>
<dbReference type="RefSeq" id="WP_086031554.1">
    <property type="nucleotide sequence ID" value="NZ_LAPZ01000016.1"/>
</dbReference>
<proteinExistence type="inferred from homology"/>
<dbReference type="GO" id="GO:0006879">
    <property type="term" value="P:intracellular iron ion homeostasis"/>
    <property type="evidence" value="ECO:0007669"/>
    <property type="project" value="UniProtKB-KW"/>
</dbReference>
<dbReference type="InterPro" id="IPR041719">
    <property type="entry name" value="Ferritin_prok"/>
</dbReference>
<dbReference type="InterPro" id="IPR009040">
    <property type="entry name" value="Ferritin-like_diiron"/>
</dbReference>
<name>A0A1Y2P943_9FLAO</name>
<dbReference type="PANTHER" id="PTHR11431:SF127">
    <property type="entry name" value="BACTERIAL NON-HEME FERRITIN"/>
    <property type="match status" value="1"/>
</dbReference>
<organism evidence="9 10">
    <name type="scientific">Tenacibaculum holothuriorum</name>
    <dbReference type="NCBI Taxonomy" id="1635173"/>
    <lineage>
        <taxon>Bacteria</taxon>
        <taxon>Pseudomonadati</taxon>
        <taxon>Bacteroidota</taxon>
        <taxon>Flavobacteriia</taxon>
        <taxon>Flavobacteriales</taxon>
        <taxon>Flavobacteriaceae</taxon>
        <taxon>Tenacibaculum</taxon>
    </lineage>
</organism>
<evidence type="ECO:0000256" key="5">
    <source>
        <dbReference type="ARBA" id="ARBA00023004"/>
    </source>
</evidence>
<comment type="catalytic activity">
    <reaction evidence="7">
        <text>4 Fe(2+) + O2 + 6 H2O = 4 iron(III) oxide-hydroxide + 12 H(+)</text>
        <dbReference type="Rhea" id="RHEA:11972"/>
        <dbReference type="ChEBI" id="CHEBI:15377"/>
        <dbReference type="ChEBI" id="CHEBI:15378"/>
        <dbReference type="ChEBI" id="CHEBI:15379"/>
        <dbReference type="ChEBI" id="CHEBI:29033"/>
        <dbReference type="ChEBI" id="CHEBI:78619"/>
        <dbReference type="EC" id="1.16.3.2"/>
    </reaction>
</comment>
<dbReference type="Pfam" id="PF00210">
    <property type="entry name" value="Ferritin"/>
    <property type="match status" value="1"/>
</dbReference>
<keyword evidence="5 6" id="KW-0408">Iron</keyword>
<dbReference type="GO" id="GO:0008199">
    <property type="term" value="F:ferric iron binding"/>
    <property type="evidence" value="ECO:0007669"/>
    <property type="project" value="InterPro"/>
</dbReference>